<dbReference type="CDD" id="cd19941">
    <property type="entry name" value="TIL"/>
    <property type="match status" value="1"/>
</dbReference>
<name>A0A9D4ESC3_DREPO</name>
<dbReference type="EMBL" id="JAIWYP010000008">
    <property type="protein sequence ID" value="KAH3783092.1"/>
    <property type="molecule type" value="Genomic_DNA"/>
</dbReference>
<dbReference type="InterPro" id="IPR002919">
    <property type="entry name" value="TIL_dom"/>
</dbReference>
<dbReference type="Pfam" id="PF01826">
    <property type="entry name" value="TIL"/>
    <property type="match status" value="1"/>
</dbReference>
<feature type="domain" description="TIL" evidence="1">
    <location>
        <begin position="16"/>
        <end position="67"/>
    </location>
</feature>
<sequence>MFSLTDDLTRCGSSGGSVYSECSSSCQGHCRDKEVADTSCKEECVAGCTCPPGQVSSLKRALHVKSCISPDVDLSTLSGDLHAELSFLLSHIISAITRKSYQIW</sequence>
<keyword evidence="3" id="KW-1185">Reference proteome</keyword>
<protein>
    <recommendedName>
        <fullName evidence="1">TIL domain-containing protein</fullName>
    </recommendedName>
</protein>
<evidence type="ECO:0000313" key="3">
    <source>
        <dbReference type="Proteomes" id="UP000828390"/>
    </source>
</evidence>
<comment type="caution">
    <text evidence="2">The sequence shown here is derived from an EMBL/GenBank/DDBJ whole genome shotgun (WGS) entry which is preliminary data.</text>
</comment>
<evidence type="ECO:0000259" key="1">
    <source>
        <dbReference type="Pfam" id="PF01826"/>
    </source>
</evidence>
<dbReference type="Gene3D" id="2.10.25.10">
    <property type="entry name" value="Laminin"/>
    <property type="match status" value="1"/>
</dbReference>
<evidence type="ECO:0000313" key="2">
    <source>
        <dbReference type="EMBL" id="KAH3783092.1"/>
    </source>
</evidence>
<dbReference type="SUPFAM" id="SSF57567">
    <property type="entry name" value="Serine protease inhibitors"/>
    <property type="match status" value="1"/>
</dbReference>
<dbReference type="AlphaFoldDB" id="A0A9D4ESC3"/>
<organism evidence="2 3">
    <name type="scientific">Dreissena polymorpha</name>
    <name type="common">Zebra mussel</name>
    <name type="synonym">Mytilus polymorpha</name>
    <dbReference type="NCBI Taxonomy" id="45954"/>
    <lineage>
        <taxon>Eukaryota</taxon>
        <taxon>Metazoa</taxon>
        <taxon>Spiralia</taxon>
        <taxon>Lophotrochozoa</taxon>
        <taxon>Mollusca</taxon>
        <taxon>Bivalvia</taxon>
        <taxon>Autobranchia</taxon>
        <taxon>Heteroconchia</taxon>
        <taxon>Euheterodonta</taxon>
        <taxon>Imparidentia</taxon>
        <taxon>Neoheterodontei</taxon>
        <taxon>Myida</taxon>
        <taxon>Dreissenoidea</taxon>
        <taxon>Dreissenidae</taxon>
        <taxon>Dreissena</taxon>
    </lineage>
</organism>
<accession>A0A9D4ESC3</accession>
<reference evidence="2" key="2">
    <citation type="submission" date="2020-11" db="EMBL/GenBank/DDBJ databases">
        <authorList>
            <person name="McCartney M.A."/>
            <person name="Auch B."/>
            <person name="Kono T."/>
            <person name="Mallez S."/>
            <person name="Becker A."/>
            <person name="Gohl D.M."/>
            <person name="Silverstein K.A.T."/>
            <person name="Koren S."/>
            <person name="Bechman K.B."/>
            <person name="Herman A."/>
            <person name="Abrahante J.E."/>
            <person name="Garbe J."/>
        </authorList>
    </citation>
    <scope>NUCLEOTIDE SEQUENCE</scope>
    <source>
        <strain evidence="2">Duluth1</strain>
        <tissue evidence="2">Whole animal</tissue>
    </source>
</reference>
<dbReference type="InterPro" id="IPR036084">
    <property type="entry name" value="Ser_inhib-like_sf"/>
</dbReference>
<dbReference type="Proteomes" id="UP000828390">
    <property type="component" value="Unassembled WGS sequence"/>
</dbReference>
<proteinExistence type="predicted"/>
<gene>
    <name evidence="2" type="ORF">DPMN_161020</name>
</gene>
<reference evidence="2" key="1">
    <citation type="journal article" date="2019" name="bioRxiv">
        <title>The Genome of the Zebra Mussel, Dreissena polymorpha: A Resource for Invasive Species Research.</title>
        <authorList>
            <person name="McCartney M.A."/>
            <person name="Auch B."/>
            <person name="Kono T."/>
            <person name="Mallez S."/>
            <person name="Zhang Y."/>
            <person name="Obille A."/>
            <person name="Becker A."/>
            <person name="Abrahante J.E."/>
            <person name="Garbe J."/>
            <person name="Badalamenti J.P."/>
            <person name="Herman A."/>
            <person name="Mangelson H."/>
            <person name="Liachko I."/>
            <person name="Sullivan S."/>
            <person name="Sone E.D."/>
            <person name="Koren S."/>
            <person name="Silverstein K.A.T."/>
            <person name="Beckman K.B."/>
            <person name="Gohl D.M."/>
        </authorList>
    </citation>
    <scope>NUCLEOTIDE SEQUENCE</scope>
    <source>
        <strain evidence="2">Duluth1</strain>
        <tissue evidence="2">Whole animal</tissue>
    </source>
</reference>